<protein>
    <submittedName>
        <fullName evidence="1">Uncharacterized protein</fullName>
    </submittedName>
</protein>
<dbReference type="Proteomes" id="UP001054252">
    <property type="component" value="Unassembled WGS sequence"/>
</dbReference>
<comment type="caution">
    <text evidence="1">The sequence shown here is derived from an EMBL/GenBank/DDBJ whole genome shotgun (WGS) entry which is preliminary data.</text>
</comment>
<name>A0AAV5I0E4_9ROSI</name>
<dbReference type="AlphaFoldDB" id="A0AAV5I0E4"/>
<dbReference type="EMBL" id="BPVZ01000006">
    <property type="protein sequence ID" value="GKU92520.1"/>
    <property type="molecule type" value="Genomic_DNA"/>
</dbReference>
<evidence type="ECO:0000313" key="1">
    <source>
        <dbReference type="EMBL" id="GKU92520.1"/>
    </source>
</evidence>
<reference evidence="1 2" key="1">
    <citation type="journal article" date="2021" name="Commun. Biol.">
        <title>The genome of Shorea leprosula (Dipterocarpaceae) highlights the ecological relevance of drought in aseasonal tropical rainforests.</title>
        <authorList>
            <person name="Ng K.K.S."/>
            <person name="Kobayashi M.J."/>
            <person name="Fawcett J.A."/>
            <person name="Hatakeyama M."/>
            <person name="Paape T."/>
            <person name="Ng C.H."/>
            <person name="Ang C.C."/>
            <person name="Tnah L.H."/>
            <person name="Lee C.T."/>
            <person name="Nishiyama T."/>
            <person name="Sese J."/>
            <person name="O'Brien M.J."/>
            <person name="Copetti D."/>
            <person name="Mohd Noor M.I."/>
            <person name="Ong R.C."/>
            <person name="Putra M."/>
            <person name="Sireger I.Z."/>
            <person name="Indrioko S."/>
            <person name="Kosugi Y."/>
            <person name="Izuno A."/>
            <person name="Isagi Y."/>
            <person name="Lee S.L."/>
            <person name="Shimizu K.K."/>
        </authorList>
    </citation>
    <scope>NUCLEOTIDE SEQUENCE [LARGE SCALE GENOMIC DNA]</scope>
    <source>
        <strain evidence="1">214</strain>
    </source>
</reference>
<evidence type="ECO:0000313" key="2">
    <source>
        <dbReference type="Proteomes" id="UP001054252"/>
    </source>
</evidence>
<proteinExistence type="predicted"/>
<keyword evidence="2" id="KW-1185">Reference proteome</keyword>
<sequence>MHNVVDTEVINFYIFELPGRVCNGNAPEIQNISTTL</sequence>
<accession>A0AAV5I0E4</accession>
<gene>
    <name evidence="1" type="ORF">SLEP1_g6234</name>
</gene>
<organism evidence="1 2">
    <name type="scientific">Rubroshorea leprosula</name>
    <dbReference type="NCBI Taxonomy" id="152421"/>
    <lineage>
        <taxon>Eukaryota</taxon>
        <taxon>Viridiplantae</taxon>
        <taxon>Streptophyta</taxon>
        <taxon>Embryophyta</taxon>
        <taxon>Tracheophyta</taxon>
        <taxon>Spermatophyta</taxon>
        <taxon>Magnoliopsida</taxon>
        <taxon>eudicotyledons</taxon>
        <taxon>Gunneridae</taxon>
        <taxon>Pentapetalae</taxon>
        <taxon>rosids</taxon>
        <taxon>malvids</taxon>
        <taxon>Malvales</taxon>
        <taxon>Dipterocarpaceae</taxon>
        <taxon>Rubroshorea</taxon>
    </lineage>
</organism>